<comment type="caution">
    <text evidence="2">The sequence shown here is derived from an EMBL/GenBank/DDBJ whole genome shotgun (WGS) entry which is preliminary data.</text>
</comment>
<protein>
    <recommendedName>
        <fullName evidence="4">DUF4367 domain-containing protein</fullName>
    </recommendedName>
</protein>
<keyword evidence="1" id="KW-0472">Membrane</keyword>
<evidence type="ECO:0000256" key="1">
    <source>
        <dbReference type="SAM" id="Phobius"/>
    </source>
</evidence>
<reference evidence="2 3" key="1">
    <citation type="journal article" date="2019" name="Lett. Appl. Microbiol.">
        <title>A case of 'blown pack' spoilage of vacuum-packaged pork likely associated with Clostridium estertheticum in Canada.</title>
        <authorList>
            <person name="Zhang P."/>
            <person name="Ward P."/>
            <person name="McMullen L.M."/>
            <person name="Yang X."/>
        </authorList>
    </citation>
    <scope>NUCLEOTIDE SEQUENCE [LARGE SCALE GENOMIC DNA]</scope>
    <source>
        <strain evidence="2 3">MA19</strain>
    </source>
</reference>
<dbReference type="Proteomes" id="UP000342249">
    <property type="component" value="Unassembled WGS sequence"/>
</dbReference>
<dbReference type="AlphaFoldDB" id="A0A5N7J761"/>
<keyword evidence="1" id="KW-0812">Transmembrane</keyword>
<proteinExistence type="predicted"/>
<evidence type="ECO:0000313" key="2">
    <source>
        <dbReference type="EMBL" id="MPQ64570.1"/>
    </source>
</evidence>
<keyword evidence="1" id="KW-1133">Transmembrane helix</keyword>
<accession>A0A5N7J761</accession>
<gene>
    <name evidence="2" type="ORF">E4V82_21055</name>
</gene>
<dbReference type="RefSeq" id="WP_152753739.1">
    <property type="nucleotide sequence ID" value="NZ_SPSE01000053.1"/>
</dbReference>
<dbReference type="EMBL" id="SPSF01000052">
    <property type="protein sequence ID" value="MPQ64570.1"/>
    <property type="molecule type" value="Genomic_DNA"/>
</dbReference>
<organism evidence="2 3">
    <name type="scientific">Clostridium estertheticum</name>
    <dbReference type="NCBI Taxonomy" id="238834"/>
    <lineage>
        <taxon>Bacteria</taxon>
        <taxon>Bacillati</taxon>
        <taxon>Bacillota</taxon>
        <taxon>Clostridia</taxon>
        <taxon>Eubacteriales</taxon>
        <taxon>Clostridiaceae</taxon>
        <taxon>Clostridium</taxon>
    </lineage>
</organism>
<evidence type="ECO:0008006" key="4">
    <source>
        <dbReference type="Google" id="ProtNLM"/>
    </source>
</evidence>
<name>A0A5N7J761_9CLOT</name>
<evidence type="ECO:0000313" key="3">
    <source>
        <dbReference type="Proteomes" id="UP000342249"/>
    </source>
</evidence>
<feature type="transmembrane region" description="Helical" evidence="1">
    <location>
        <begin position="62"/>
        <end position="83"/>
    </location>
</feature>
<sequence length="291" mass="33148">MKKQDHQQFKNIIKAVLADKAEKISTPDNMFENIKHGIELNRSEKKFMLREKFLPLNLKKSIIVACCSIFIVTGSVLTFSPGVRASALQSIDKYVNGYTDMKRYDRAPSKDELKQNLGYEAKMPASLEGDYKLIKSHILGHVDGLIPDKQYDKRGAAGIYSKDNNKENYVSLDLLKVGSGEDTPIFKNAKAVTIGNTAAYWVEYKIHIVPKDIMDKKTQKEKNEIDKACESGKEILIYVSSHDNRKLNEEFKTAHSLKWEDNKVNYQLTDENNKLTFKEMSKMAEGIINSK</sequence>